<feature type="transmembrane region" description="Helical" evidence="1">
    <location>
        <begin position="254"/>
        <end position="278"/>
    </location>
</feature>
<evidence type="ECO:0000313" key="5">
    <source>
        <dbReference type="Proteomes" id="UP000195489"/>
    </source>
</evidence>
<dbReference type="OrthoDB" id="383722at2759"/>
<sequence length="333" mass="38407">MIAKISDFLSLSKIFIFTLLIWITYFSNQPSILRISRNKNSQFVTPFALKVTRVLSESSQPEVANTRETGTITIEDEKQKLFRELIEASNLSHDESDPHNIKTKLKGFKYGISIKELLKKLRGFSRVDYVVNELQRDNSIKKLLIELKDFNGFYDLIIALRYADDPELAKMLVASNNLEKLLFTIHYFNNACKYTDGEYVLIEEEKKEPPKPKKRIPVLSYVFKIIDRFYDKIVLSGALKLYKAYKMGNWVKKVAATIVFVARMVIPVVMGVALVIMLSYLKGIVYYITSVTIIILSLAYAMDKAVKSYNHVCEKYEHVPLELQVRLNMDSVN</sequence>
<dbReference type="KEGG" id="pcb:PCHAS_0100900"/>
<reference evidence="3" key="3">
    <citation type="submission" date="2019-05" db="EMBL/GenBank/DDBJ databases">
        <authorList>
            <consortium name="Pathogen Informatics"/>
        </authorList>
    </citation>
    <scope>NUCLEOTIDE SEQUENCE</scope>
    <source>
        <strain evidence="3">AS</strain>
        <strain evidence="2 5">CB</strain>
    </source>
</reference>
<protein>
    <submittedName>
        <fullName evidence="3">Uncharacterized protein</fullName>
    </submittedName>
</protein>
<dbReference type="EMBL" id="FMIM01000226">
    <property type="protein sequence ID" value="SCL87491.1"/>
    <property type="molecule type" value="Genomic_DNA"/>
</dbReference>
<evidence type="ECO:0000313" key="2">
    <source>
        <dbReference type="EMBL" id="SCL87491.1"/>
    </source>
</evidence>
<evidence type="ECO:0000256" key="1">
    <source>
        <dbReference type="SAM" id="Phobius"/>
    </source>
</evidence>
<keyword evidence="1" id="KW-0472">Membrane</keyword>
<name>A0A077TJP8_PLACU</name>
<feature type="transmembrane region" description="Helical" evidence="1">
    <location>
        <begin position="284"/>
        <end position="302"/>
    </location>
</feature>
<dbReference type="GeneID" id="3490899"/>
<dbReference type="EMBL" id="LK022878">
    <property type="protein sequence ID" value="VTZ66189.1"/>
    <property type="molecule type" value="Genomic_DNA"/>
</dbReference>
<evidence type="ECO:0000313" key="3">
    <source>
        <dbReference type="EMBL" id="VTZ66189.1"/>
    </source>
</evidence>
<keyword evidence="4" id="KW-1185">Reference proteome</keyword>
<proteinExistence type="predicted"/>
<reference evidence="3 4" key="1">
    <citation type="journal article" date="2014" name="BMC Biol.">
        <title>A comprehensive evaluation of rodent malaria parasite genomes and gene expression.</title>
        <authorList>
            <person name="Otto T.D."/>
            <person name="Bohme U."/>
            <person name="Jackson A.P."/>
            <person name="Hunt M."/>
            <person name="Franke-Fayard B."/>
            <person name="Hoeijmakers W.A."/>
            <person name="Religa A.A."/>
            <person name="Robertson L."/>
            <person name="Sanders M."/>
            <person name="Ogun S.A."/>
            <person name="Cunningham D."/>
            <person name="Erhart A."/>
            <person name="Billker O."/>
            <person name="Khan S.M."/>
            <person name="Stunnenberg H.G."/>
            <person name="Langhorne J."/>
            <person name="Holder A.A."/>
            <person name="Waters A.P."/>
            <person name="Newbold C.I."/>
            <person name="Pain A."/>
            <person name="Berriman M."/>
            <person name="Janse C.J."/>
        </authorList>
    </citation>
    <scope>NUCLEOTIDE SEQUENCE [LARGE SCALE GENOMIC DNA]</scope>
    <source>
        <strain evidence="3 4">AS</strain>
    </source>
</reference>
<feature type="transmembrane region" description="Helical" evidence="1">
    <location>
        <begin position="6"/>
        <end position="27"/>
    </location>
</feature>
<gene>
    <name evidence="3" type="ORF">PCHAS_0100900</name>
    <name evidence="2" type="ORF">PCHCB_000515800</name>
</gene>
<reference evidence="3" key="2">
    <citation type="submission" date="2014-05" db="EMBL/GenBank/DDBJ databases">
        <authorList>
            <person name="Aslett M.A."/>
            <person name="De Silva N."/>
        </authorList>
    </citation>
    <scope>NUCLEOTIDE SEQUENCE</scope>
    <source>
        <strain evidence="3">AS</strain>
    </source>
</reference>
<dbReference type="VEuPathDB" id="PlasmoDB:PCHAS_0100900"/>
<keyword evidence="1" id="KW-1133">Transmembrane helix</keyword>
<accession>A0A077TJP8</accession>
<evidence type="ECO:0000313" key="4">
    <source>
        <dbReference type="Proteomes" id="UP000071118"/>
    </source>
</evidence>
<dbReference type="Proteomes" id="UP000195489">
    <property type="component" value="Unassembled WGS sequence"/>
</dbReference>
<keyword evidence="1" id="KW-0812">Transmembrane</keyword>
<organism evidence="3 4">
    <name type="scientific">Plasmodium chabaudi chabaudi</name>
    <dbReference type="NCBI Taxonomy" id="31271"/>
    <lineage>
        <taxon>Eukaryota</taxon>
        <taxon>Sar</taxon>
        <taxon>Alveolata</taxon>
        <taxon>Apicomplexa</taxon>
        <taxon>Aconoidasida</taxon>
        <taxon>Haemosporida</taxon>
        <taxon>Plasmodiidae</taxon>
        <taxon>Plasmodium</taxon>
        <taxon>Plasmodium (Vinckeia)</taxon>
    </lineage>
</organism>
<dbReference type="AlphaFoldDB" id="A0A077TJP8"/>
<dbReference type="RefSeq" id="XP_737870.2">
    <property type="nucleotide sequence ID" value="XM_732777.2"/>
</dbReference>
<dbReference type="Proteomes" id="UP000071118">
    <property type="component" value="Chromosome 1"/>
</dbReference>